<dbReference type="Proteomes" id="UP000257144">
    <property type="component" value="Unassembled WGS sequence"/>
</dbReference>
<dbReference type="OrthoDB" id="2455196at2"/>
<feature type="transmembrane region" description="Helical" evidence="1">
    <location>
        <begin position="52"/>
        <end position="72"/>
    </location>
</feature>
<keyword evidence="3" id="KW-1185">Reference proteome</keyword>
<dbReference type="AlphaFoldDB" id="A0A3D8GR27"/>
<dbReference type="RefSeq" id="WP_115452121.1">
    <property type="nucleotide sequence ID" value="NZ_QNQT01000004.1"/>
</dbReference>
<keyword evidence="1" id="KW-0812">Transmembrane</keyword>
<name>A0A3D8GR27_9BACI</name>
<gene>
    <name evidence="2" type="ORF">DRW41_11355</name>
</gene>
<accession>A0A3D8GR27</accession>
<evidence type="ECO:0000313" key="3">
    <source>
        <dbReference type="Proteomes" id="UP000257144"/>
    </source>
</evidence>
<proteinExistence type="predicted"/>
<evidence type="ECO:0008006" key="4">
    <source>
        <dbReference type="Google" id="ProtNLM"/>
    </source>
</evidence>
<evidence type="ECO:0000313" key="2">
    <source>
        <dbReference type="EMBL" id="RDU36649.1"/>
    </source>
</evidence>
<sequence length="353" mass="40451">MEKELKNVYEHYRKHYINDQITTRIQNKVHQEIENDNMSQFKKQRPGFVKKLSYASAFCVVVIGLFIGSAFFSPAMAEVASIIPFLSKIFEQKPISEMVRDSLMDKGYKVSGVGYSVHGKIFHVTVDGPEDYYNQVNGEIKKITEEVIASSGYDDFKVEVGQERRIEHKDDPRNRDVELVLDVVNEIVPKLQQQGYKIHTYGSGYPGPDAKMISVHLDIEDTEKRSDDIERAILEGIQKLDIKKEVTVKFYKFNVLKREIENKWASKVLPVIGEGLLGKKEYKTKGFGYSYKKGIMNIYISTKIEKSDSEAPELASKIETEIREFLQSEDLKDIVADTPYKIIVRDKGGKDIN</sequence>
<keyword evidence="1" id="KW-1133">Transmembrane helix</keyword>
<keyword evidence="1" id="KW-0472">Membrane</keyword>
<organism evidence="2 3">
    <name type="scientific">Neobacillus piezotolerans</name>
    <dbReference type="NCBI Taxonomy" id="2259171"/>
    <lineage>
        <taxon>Bacteria</taxon>
        <taxon>Bacillati</taxon>
        <taxon>Bacillota</taxon>
        <taxon>Bacilli</taxon>
        <taxon>Bacillales</taxon>
        <taxon>Bacillaceae</taxon>
        <taxon>Neobacillus</taxon>
    </lineage>
</organism>
<reference evidence="2 3" key="1">
    <citation type="submission" date="2018-07" db="EMBL/GenBank/DDBJ databases">
        <title>Bacillus sp. YLB-04 draft genome sequence.</title>
        <authorList>
            <person name="Yu L."/>
            <person name="Tang X."/>
        </authorList>
    </citation>
    <scope>NUCLEOTIDE SEQUENCE [LARGE SCALE GENOMIC DNA]</scope>
    <source>
        <strain evidence="2 3">YLB-04</strain>
    </source>
</reference>
<protein>
    <recommendedName>
        <fullName evidence="4">DUF4030 domain-containing protein</fullName>
    </recommendedName>
</protein>
<dbReference type="EMBL" id="QNQT01000004">
    <property type="protein sequence ID" value="RDU36649.1"/>
    <property type="molecule type" value="Genomic_DNA"/>
</dbReference>
<evidence type="ECO:0000256" key="1">
    <source>
        <dbReference type="SAM" id="Phobius"/>
    </source>
</evidence>
<comment type="caution">
    <text evidence="2">The sequence shown here is derived from an EMBL/GenBank/DDBJ whole genome shotgun (WGS) entry which is preliminary data.</text>
</comment>